<dbReference type="AlphaFoldDB" id="A0A9Q1GCQ8"/>
<keyword evidence="4" id="KW-0175">Coiled coil</keyword>
<evidence type="ECO:0000313" key="7">
    <source>
        <dbReference type="EMBL" id="KAJ8381130.1"/>
    </source>
</evidence>
<dbReference type="Proteomes" id="UP001152622">
    <property type="component" value="Chromosome 1"/>
</dbReference>
<keyword evidence="2" id="KW-1003">Cell membrane</keyword>
<dbReference type="PANTHER" id="PTHR10498">
    <property type="entry name" value="PARALEMMIN-RELATED"/>
    <property type="match status" value="1"/>
</dbReference>
<dbReference type="PANTHER" id="PTHR10498:SF10">
    <property type="entry name" value="PALM2 AND AKAP2 FUSION-RELATED"/>
    <property type="match status" value="1"/>
</dbReference>
<name>A0A9Q1GCQ8_SYNKA</name>
<dbReference type="GO" id="GO:0005886">
    <property type="term" value="C:plasma membrane"/>
    <property type="evidence" value="ECO:0007669"/>
    <property type="project" value="UniProtKB-SubCell"/>
</dbReference>
<dbReference type="GO" id="GO:0008360">
    <property type="term" value="P:regulation of cell shape"/>
    <property type="evidence" value="ECO:0007669"/>
    <property type="project" value="InterPro"/>
</dbReference>
<proteinExistence type="predicted"/>
<keyword evidence="8" id="KW-1185">Reference proteome</keyword>
<evidence type="ECO:0000256" key="3">
    <source>
        <dbReference type="ARBA" id="ARBA00022553"/>
    </source>
</evidence>
<evidence type="ECO:0000256" key="2">
    <source>
        <dbReference type="ARBA" id="ARBA00022475"/>
    </source>
</evidence>
<keyword evidence="5" id="KW-0472">Membrane</keyword>
<comment type="caution">
    <text evidence="7">The sequence shown here is derived from an EMBL/GenBank/DDBJ whole genome shotgun (WGS) entry which is preliminary data.</text>
</comment>
<dbReference type="Pfam" id="PF03285">
    <property type="entry name" value="Paralemmin"/>
    <property type="match status" value="1"/>
</dbReference>
<gene>
    <name evidence="7" type="ORF">SKAU_G00019080</name>
</gene>
<protein>
    <submittedName>
        <fullName evidence="7">Uncharacterized protein</fullName>
    </submittedName>
</protein>
<evidence type="ECO:0000256" key="4">
    <source>
        <dbReference type="ARBA" id="ARBA00023054"/>
    </source>
</evidence>
<evidence type="ECO:0000256" key="6">
    <source>
        <dbReference type="ARBA" id="ARBA00023288"/>
    </source>
</evidence>
<keyword evidence="6" id="KW-0449">Lipoprotein</keyword>
<evidence type="ECO:0000313" key="8">
    <source>
        <dbReference type="Proteomes" id="UP001152622"/>
    </source>
</evidence>
<organism evidence="7 8">
    <name type="scientific">Synaphobranchus kaupii</name>
    <name type="common">Kaup's arrowtooth eel</name>
    <dbReference type="NCBI Taxonomy" id="118154"/>
    <lineage>
        <taxon>Eukaryota</taxon>
        <taxon>Metazoa</taxon>
        <taxon>Chordata</taxon>
        <taxon>Craniata</taxon>
        <taxon>Vertebrata</taxon>
        <taxon>Euteleostomi</taxon>
        <taxon>Actinopterygii</taxon>
        <taxon>Neopterygii</taxon>
        <taxon>Teleostei</taxon>
        <taxon>Anguilliformes</taxon>
        <taxon>Synaphobranchidae</taxon>
        <taxon>Synaphobranchus</taxon>
    </lineage>
</organism>
<reference evidence="7" key="1">
    <citation type="journal article" date="2023" name="Science">
        <title>Genome structures resolve the early diversification of teleost fishes.</title>
        <authorList>
            <person name="Parey E."/>
            <person name="Louis A."/>
            <person name="Montfort J."/>
            <person name="Bouchez O."/>
            <person name="Roques C."/>
            <person name="Iampietro C."/>
            <person name="Lluch J."/>
            <person name="Castinel A."/>
            <person name="Donnadieu C."/>
            <person name="Desvignes T."/>
            <person name="Floi Bucao C."/>
            <person name="Jouanno E."/>
            <person name="Wen M."/>
            <person name="Mejri S."/>
            <person name="Dirks R."/>
            <person name="Jansen H."/>
            <person name="Henkel C."/>
            <person name="Chen W.J."/>
            <person name="Zahm M."/>
            <person name="Cabau C."/>
            <person name="Klopp C."/>
            <person name="Thompson A.W."/>
            <person name="Robinson-Rechavi M."/>
            <person name="Braasch I."/>
            <person name="Lecointre G."/>
            <person name="Bobe J."/>
            <person name="Postlethwait J.H."/>
            <person name="Berthelot C."/>
            <person name="Roest Crollius H."/>
            <person name="Guiguen Y."/>
        </authorList>
    </citation>
    <scope>NUCLEOTIDE SEQUENCE</scope>
    <source>
        <strain evidence="7">WJC10195</strain>
    </source>
</reference>
<comment type="subcellular location">
    <subcellularLocation>
        <location evidence="1">Cell membrane</location>
        <topology evidence="1">Lipid-anchor</topology>
        <orientation evidence="1">Cytoplasmic side</orientation>
    </subcellularLocation>
</comment>
<dbReference type="InterPro" id="IPR004965">
    <property type="entry name" value="Paralemmin"/>
</dbReference>
<evidence type="ECO:0000256" key="1">
    <source>
        <dbReference type="ARBA" id="ARBA00004342"/>
    </source>
</evidence>
<sequence length="289" mass="31430">MAEYGNKSSWVWCWDPMTDVVKYIVSQNPNLPELYSRPPATAPGDKRLLRDTAAYTMDISVGKDRKVGDTKIRSVSPTNPEELSQRGVKVYDDVQRVVYEERSGGTTTLENGVQPWGSMETDELMQHVGQSFGDRASVTVTRTDPATAGSGQAGTGEQATTIEANLKLKGVPAHPRNGHGHKAAESPEASVEMPVTKVYVGEGESRVLDFEGTVQGDVVLIDEDDDRSLREKTVTDMSITNGNAADLVGGRPLSVSSELSSEDKEESSVIELPLPVIQKKKRCRCCTVM</sequence>
<accession>A0A9Q1GCQ8</accession>
<evidence type="ECO:0000256" key="5">
    <source>
        <dbReference type="ARBA" id="ARBA00023136"/>
    </source>
</evidence>
<keyword evidence="3" id="KW-0597">Phosphoprotein</keyword>
<dbReference type="EMBL" id="JAINUF010000001">
    <property type="protein sequence ID" value="KAJ8381130.1"/>
    <property type="molecule type" value="Genomic_DNA"/>
</dbReference>
<dbReference type="OrthoDB" id="9941155at2759"/>